<keyword evidence="2" id="KW-0732">Signal</keyword>
<reference evidence="6 7" key="1">
    <citation type="submission" date="2017-08" db="EMBL/GenBank/DDBJ databases">
        <title>Infants hospitalized years apart are colonized by the same room-sourced microbial strains.</title>
        <authorList>
            <person name="Brooks B."/>
            <person name="Olm M.R."/>
            <person name="Firek B.A."/>
            <person name="Baker R."/>
            <person name="Thomas B.C."/>
            <person name="Morowitz M.J."/>
            <person name="Banfield J.F."/>
        </authorList>
    </citation>
    <scope>NUCLEOTIDE SEQUENCE [LARGE SCALE GENOMIC DNA]</scope>
    <source>
        <strain evidence="6">S2_003_000_R1_3</strain>
    </source>
</reference>
<evidence type="ECO:0000256" key="5">
    <source>
        <dbReference type="ARBA" id="ARBA00023288"/>
    </source>
</evidence>
<evidence type="ECO:0000313" key="6">
    <source>
        <dbReference type="EMBL" id="PZR04884.1"/>
    </source>
</evidence>
<sequence length="79" mass="8862">MLFHKGEFLGVGSDTRQQVMSFLGESGDSVTIRMKDWEALRDSGLPNAASSEFYSDVTFRWVGDHVEPEGRIPNQGLDR</sequence>
<dbReference type="Proteomes" id="UP000249432">
    <property type="component" value="Unassembled WGS sequence"/>
</dbReference>
<dbReference type="EMBL" id="QFRA01000011">
    <property type="protein sequence ID" value="PZR04884.1"/>
    <property type="molecule type" value="Genomic_DNA"/>
</dbReference>
<keyword evidence="3" id="KW-0472">Membrane</keyword>
<gene>
    <name evidence="6" type="ORF">DI525_05625</name>
</gene>
<dbReference type="InterPro" id="IPR025971">
    <property type="entry name" value="LppP/LprE"/>
</dbReference>
<keyword evidence="4" id="KW-0564">Palmitate</keyword>
<accession>A0A2W5UNL6</accession>
<keyword evidence="5" id="KW-0449">Lipoprotein</keyword>
<evidence type="ECO:0000256" key="2">
    <source>
        <dbReference type="ARBA" id="ARBA00022729"/>
    </source>
</evidence>
<comment type="caution">
    <text evidence="6">The sequence shown here is derived from an EMBL/GenBank/DDBJ whole genome shotgun (WGS) entry which is preliminary data.</text>
</comment>
<evidence type="ECO:0000313" key="7">
    <source>
        <dbReference type="Proteomes" id="UP000249432"/>
    </source>
</evidence>
<organism evidence="6 7">
    <name type="scientific">Corynebacterium kroppenstedtii</name>
    <dbReference type="NCBI Taxonomy" id="161879"/>
    <lineage>
        <taxon>Bacteria</taxon>
        <taxon>Bacillati</taxon>
        <taxon>Actinomycetota</taxon>
        <taxon>Actinomycetes</taxon>
        <taxon>Mycobacteriales</taxon>
        <taxon>Corynebacteriaceae</taxon>
        <taxon>Corynebacterium</taxon>
    </lineage>
</organism>
<protein>
    <submittedName>
        <fullName evidence="6">Uncharacterized protein</fullName>
    </submittedName>
</protein>
<keyword evidence="1" id="KW-1003">Cell membrane</keyword>
<dbReference type="Pfam" id="PF14041">
    <property type="entry name" value="Lipoprotein_21"/>
    <property type="match status" value="1"/>
</dbReference>
<name>A0A2W5UNL6_9CORY</name>
<dbReference type="AlphaFoldDB" id="A0A2W5UNL6"/>
<evidence type="ECO:0000256" key="3">
    <source>
        <dbReference type="ARBA" id="ARBA00023136"/>
    </source>
</evidence>
<evidence type="ECO:0000256" key="1">
    <source>
        <dbReference type="ARBA" id="ARBA00022475"/>
    </source>
</evidence>
<evidence type="ECO:0000256" key="4">
    <source>
        <dbReference type="ARBA" id="ARBA00023139"/>
    </source>
</evidence>
<proteinExistence type="predicted"/>